<dbReference type="PIRSF" id="PIRSF001563">
    <property type="entry name" value="Folylpolyglu_synth"/>
    <property type="match status" value="1"/>
</dbReference>
<dbReference type="FunFam" id="3.40.1190.10:FF:000011">
    <property type="entry name" value="Folylpolyglutamate synthase/dihydrofolate synthase"/>
    <property type="match status" value="1"/>
</dbReference>
<keyword evidence="6 11" id="KW-0547">Nucleotide-binding</keyword>
<feature type="domain" description="Mur ligase central" evidence="13">
    <location>
        <begin position="44"/>
        <end position="266"/>
    </location>
</feature>
<comment type="catalytic activity">
    <reaction evidence="10">
        <text>(6S)-5,6,7,8-tetrahydrofolyl-(gamma-L-Glu)(n) + L-glutamate + ATP = (6S)-5,6,7,8-tetrahydrofolyl-(gamma-L-Glu)(n+1) + ADP + phosphate + H(+)</text>
        <dbReference type="Rhea" id="RHEA:10580"/>
        <dbReference type="Rhea" id="RHEA-COMP:14738"/>
        <dbReference type="Rhea" id="RHEA-COMP:14740"/>
        <dbReference type="ChEBI" id="CHEBI:15378"/>
        <dbReference type="ChEBI" id="CHEBI:29985"/>
        <dbReference type="ChEBI" id="CHEBI:30616"/>
        <dbReference type="ChEBI" id="CHEBI:43474"/>
        <dbReference type="ChEBI" id="CHEBI:141005"/>
        <dbReference type="ChEBI" id="CHEBI:456216"/>
        <dbReference type="EC" id="6.3.2.17"/>
    </reaction>
</comment>
<proteinExistence type="inferred from homology"/>
<comment type="caution">
    <text evidence="14">The sequence shown here is derived from an EMBL/GenBank/DDBJ whole genome shotgun (WGS) entry which is preliminary data.</text>
</comment>
<keyword evidence="4 11" id="KW-0436">Ligase</keyword>
<dbReference type="InterPro" id="IPR036565">
    <property type="entry name" value="Mur-like_cat_sf"/>
</dbReference>
<sequence length="435" mass="48665">MNYEEARVYLEEASKYGSVLGLDNMRHLMERLGNPQDSLKFIHISGTNGKGSVLAYLSTILTEAGYRVGRYISPTLFSYRERIQVNGERIGKEALAKHVTAIAEAIRDMEEHHLTNPTPFEIETALSFLYFQKQKCDLVVLETGLGGALDATNIIKTPVMEVIAPISMDHMAFLGDTLEEIAAQKAGIIKPHTKAVSAPQEAGAGKVLEEKAKEQGASLEFLEMEEVKDIHYGYEKQRFTWRDFEQVEISLAGSYQITNAALALQAVTVLKTLGYTISRENIYAGFRKAHWRGRFTLISKEPAVIMDGAHNPGAARELEHSLKLYFPRRHIRYIFGIFRDKDYKQVIQITAPLADHIITVQTPDNPRALPAEELKEAVACVNPSVEAAESIEQAVEKTLEEAKPEDVVIIFGSLSFLGEAERNVKKWKEKQDGSQ</sequence>
<evidence type="ECO:0000259" key="13">
    <source>
        <dbReference type="Pfam" id="PF08245"/>
    </source>
</evidence>
<organism evidence="14 15">
    <name type="scientific">Candidatus Blautia stercorigallinarum</name>
    <dbReference type="NCBI Taxonomy" id="2838501"/>
    <lineage>
        <taxon>Bacteria</taxon>
        <taxon>Bacillati</taxon>
        <taxon>Bacillota</taxon>
        <taxon>Clostridia</taxon>
        <taxon>Lachnospirales</taxon>
        <taxon>Lachnospiraceae</taxon>
        <taxon>Blautia</taxon>
    </lineage>
</organism>
<dbReference type="PROSITE" id="PS01011">
    <property type="entry name" value="FOLYLPOLYGLU_SYNT_1"/>
    <property type="match status" value="1"/>
</dbReference>
<evidence type="ECO:0000313" key="14">
    <source>
        <dbReference type="EMBL" id="HIV38393.1"/>
    </source>
</evidence>
<evidence type="ECO:0000256" key="8">
    <source>
        <dbReference type="ARBA" id="ARBA00022842"/>
    </source>
</evidence>
<comment type="similarity">
    <text evidence="2 11">Belongs to the folylpolyglutamate synthase family.</text>
</comment>
<gene>
    <name evidence="14" type="ORF">H9747_05245</name>
</gene>
<evidence type="ECO:0000256" key="5">
    <source>
        <dbReference type="ARBA" id="ARBA00022723"/>
    </source>
</evidence>
<accession>A0A9D1PDT2</accession>
<dbReference type="Pfam" id="PF08245">
    <property type="entry name" value="Mur_ligase_M"/>
    <property type="match status" value="1"/>
</dbReference>
<keyword evidence="5" id="KW-0479">Metal-binding</keyword>
<keyword evidence="7 11" id="KW-0067">ATP-binding</keyword>
<evidence type="ECO:0000256" key="6">
    <source>
        <dbReference type="ARBA" id="ARBA00022741"/>
    </source>
</evidence>
<evidence type="ECO:0000256" key="2">
    <source>
        <dbReference type="ARBA" id="ARBA00008276"/>
    </source>
</evidence>
<dbReference type="NCBIfam" id="TIGR01499">
    <property type="entry name" value="folC"/>
    <property type="match status" value="1"/>
</dbReference>
<dbReference type="InterPro" id="IPR013221">
    <property type="entry name" value="Mur_ligase_cen"/>
</dbReference>
<keyword evidence="8" id="KW-0460">Magnesium</keyword>
<dbReference type="GO" id="GO:0004326">
    <property type="term" value="F:tetrahydrofolylpolyglutamate synthase activity"/>
    <property type="evidence" value="ECO:0007669"/>
    <property type="project" value="UniProtKB-EC"/>
</dbReference>
<dbReference type="Gene3D" id="3.90.190.20">
    <property type="entry name" value="Mur ligase, C-terminal domain"/>
    <property type="match status" value="1"/>
</dbReference>
<dbReference type="InterPro" id="IPR036615">
    <property type="entry name" value="Mur_ligase_C_dom_sf"/>
</dbReference>
<evidence type="ECO:0000256" key="7">
    <source>
        <dbReference type="ARBA" id="ARBA00022840"/>
    </source>
</evidence>
<evidence type="ECO:0000256" key="9">
    <source>
        <dbReference type="ARBA" id="ARBA00030592"/>
    </source>
</evidence>
<dbReference type="SUPFAM" id="SSF53244">
    <property type="entry name" value="MurD-like peptide ligases, peptide-binding domain"/>
    <property type="match status" value="1"/>
</dbReference>
<evidence type="ECO:0000256" key="11">
    <source>
        <dbReference type="PIRNR" id="PIRNR001563"/>
    </source>
</evidence>
<dbReference type="PROSITE" id="PS01012">
    <property type="entry name" value="FOLYLPOLYGLU_SYNT_2"/>
    <property type="match status" value="1"/>
</dbReference>
<dbReference type="InterPro" id="IPR018109">
    <property type="entry name" value="Folylpolyglutamate_synth_CS"/>
</dbReference>
<feature type="domain" description="Mur ligase C-terminal" evidence="12">
    <location>
        <begin position="293"/>
        <end position="413"/>
    </location>
</feature>
<dbReference type="Proteomes" id="UP000886814">
    <property type="component" value="Unassembled WGS sequence"/>
</dbReference>
<evidence type="ECO:0000259" key="12">
    <source>
        <dbReference type="Pfam" id="PF02875"/>
    </source>
</evidence>
<dbReference type="SUPFAM" id="SSF53623">
    <property type="entry name" value="MurD-like peptide ligases, catalytic domain"/>
    <property type="match status" value="1"/>
</dbReference>
<dbReference type="GO" id="GO:0046872">
    <property type="term" value="F:metal ion binding"/>
    <property type="evidence" value="ECO:0007669"/>
    <property type="project" value="UniProtKB-KW"/>
</dbReference>
<dbReference type="EMBL" id="DXIQ01000031">
    <property type="protein sequence ID" value="HIV38393.1"/>
    <property type="molecule type" value="Genomic_DNA"/>
</dbReference>
<evidence type="ECO:0000256" key="1">
    <source>
        <dbReference type="ARBA" id="ARBA00001946"/>
    </source>
</evidence>
<evidence type="ECO:0000256" key="4">
    <source>
        <dbReference type="ARBA" id="ARBA00022598"/>
    </source>
</evidence>
<dbReference type="InterPro" id="IPR004101">
    <property type="entry name" value="Mur_ligase_C"/>
</dbReference>
<dbReference type="GO" id="GO:0005524">
    <property type="term" value="F:ATP binding"/>
    <property type="evidence" value="ECO:0007669"/>
    <property type="project" value="UniProtKB-KW"/>
</dbReference>
<dbReference type="GO" id="GO:0008841">
    <property type="term" value="F:dihydrofolate synthase activity"/>
    <property type="evidence" value="ECO:0007669"/>
    <property type="project" value="TreeGrafter"/>
</dbReference>
<dbReference type="Pfam" id="PF02875">
    <property type="entry name" value="Mur_ligase_C"/>
    <property type="match status" value="1"/>
</dbReference>
<dbReference type="EC" id="6.3.2.17" evidence="3"/>
<protein>
    <recommendedName>
        <fullName evidence="3">tetrahydrofolate synthase</fullName>
        <ecNumber evidence="3">6.3.2.17</ecNumber>
    </recommendedName>
    <alternativeName>
        <fullName evidence="9">Tetrahydrofolylpolyglutamate synthase</fullName>
    </alternativeName>
</protein>
<name>A0A9D1PDT2_9FIRM</name>
<dbReference type="PANTHER" id="PTHR11136">
    <property type="entry name" value="FOLYLPOLYGLUTAMATE SYNTHASE-RELATED"/>
    <property type="match status" value="1"/>
</dbReference>
<dbReference type="PANTHER" id="PTHR11136:SF0">
    <property type="entry name" value="DIHYDROFOLATE SYNTHETASE-RELATED"/>
    <property type="match status" value="1"/>
</dbReference>
<dbReference type="GO" id="GO:0005737">
    <property type="term" value="C:cytoplasm"/>
    <property type="evidence" value="ECO:0007669"/>
    <property type="project" value="TreeGrafter"/>
</dbReference>
<reference evidence="14" key="2">
    <citation type="submission" date="2021-04" db="EMBL/GenBank/DDBJ databases">
        <authorList>
            <person name="Gilroy R."/>
        </authorList>
    </citation>
    <scope>NUCLEOTIDE SEQUENCE</scope>
    <source>
        <strain evidence="14">CHK195-9823</strain>
    </source>
</reference>
<reference evidence="14" key="1">
    <citation type="journal article" date="2021" name="PeerJ">
        <title>Extensive microbial diversity within the chicken gut microbiome revealed by metagenomics and culture.</title>
        <authorList>
            <person name="Gilroy R."/>
            <person name="Ravi A."/>
            <person name="Getino M."/>
            <person name="Pursley I."/>
            <person name="Horton D.L."/>
            <person name="Alikhan N.F."/>
            <person name="Baker D."/>
            <person name="Gharbi K."/>
            <person name="Hall N."/>
            <person name="Watson M."/>
            <person name="Adriaenssens E.M."/>
            <person name="Foster-Nyarko E."/>
            <person name="Jarju S."/>
            <person name="Secka A."/>
            <person name="Antonio M."/>
            <person name="Oren A."/>
            <person name="Chaudhuri R.R."/>
            <person name="La Ragione R."/>
            <person name="Hildebrand F."/>
            <person name="Pallen M.J."/>
        </authorList>
    </citation>
    <scope>NUCLEOTIDE SEQUENCE</scope>
    <source>
        <strain evidence="14">CHK195-9823</strain>
    </source>
</reference>
<evidence type="ECO:0000313" key="15">
    <source>
        <dbReference type="Proteomes" id="UP000886814"/>
    </source>
</evidence>
<dbReference type="Gene3D" id="3.40.1190.10">
    <property type="entry name" value="Mur-like, catalytic domain"/>
    <property type="match status" value="1"/>
</dbReference>
<evidence type="ECO:0000256" key="3">
    <source>
        <dbReference type="ARBA" id="ARBA00013025"/>
    </source>
</evidence>
<evidence type="ECO:0000256" key="10">
    <source>
        <dbReference type="ARBA" id="ARBA00047493"/>
    </source>
</evidence>
<dbReference type="InterPro" id="IPR001645">
    <property type="entry name" value="Folylpolyglutamate_synth"/>
</dbReference>
<comment type="cofactor">
    <cofactor evidence="1">
        <name>Mg(2+)</name>
        <dbReference type="ChEBI" id="CHEBI:18420"/>
    </cofactor>
</comment>
<dbReference type="AlphaFoldDB" id="A0A9D1PDT2"/>